<evidence type="ECO:0000313" key="1">
    <source>
        <dbReference type="EMBL" id="GBB85237.1"/>
    </source>
</evidence>
<dbReference type="EMBL" id="BEXD01000202">
    <property type="protein sequence ID" value="GBB85237.1"/>
    <property type="molecule type" value="Genomic_DNA"/>
</dbReference>
<sequence length="89" mass="10615">MSSKSFEQKTVRMPYAYVRKINPNNHHKTIKKNPKNCDLTMKEQEKLLCNKSNRNNKTTKKFTKYPAPMEVDDPTEYALYRSWDPMDLD</sequence>
<accession>A0A2Z6Q5D3</accession>
<reference evidence="2" key="2">
    <citation type="submission" date="2019-10" db="EMBL/GenBank/DDBJ databases">
        <title>Conservation and host-specific expression of non-tandemly repeated heterogenous ribosome RNA gene in arbuscular mycorrhizal fungi.</title>
        <authorList>
            <person name="Maeda T."/>
            <person name="Kobayashi Y."/>
            <person name="Nakagawa T."/>
            <person name="Ezawa T."/>
            <person name="Yamaguchi K."/>
            <person name="Bino T."/>
            <person name="Nishimoto Y."/>
            <person name="Shigenobu S."/>
            <person name="Kawaguchi M."/>
        </authorList>
    </citation>
    <scope>NUCLEOTIDE SEQUENCE</scope>
    <source>
        <strain evidence="2">HR1</strain>
    </source>
</reference>
<dbReference type="EMBL" id="BLAL01000242">
    <property type="protein sequence ID" value="GES95472.1"/>
    <property type="molecule type" value="Genomic_DNA"/>
</dbReference>
<keyword evidence="3" id="KW-1185">Reference proteome</keyword>
<gene>
    <name evidence="2" type="ORF">RCL2_002213900</name>
    <name evidence="1" type="ORF">RclHR1_01180014</name>
</gene>
<evidence type="ECO:0000313" key="2">
    <source>
        <dbReference type="EMBL" id="GES95472.1"/>
    </source>
</evidence>
<protein>
    <submittedName>
        <fullName evidence="1">Uncharacterized protein</fullName>
    </submittedName>
</protein>
<dbReference type="OrthoDB" id="2313167at2759"/>
<organism evidence="1 3">
    <name type="scientific">Rhizophagus clarus</name>
    <dbReference type="NCBI Taxonomy" id="94130"/>
    <lineage>
        <taxon>Eukaryota</taxon>
        <taxon>Fungi</taxon>
        <taxon>Fungi incertae sedis</taxon>
        <taxon>Mucoromycota</taxon>
        <taxon>Glomeromycotina</taxon>
        <taxon>Glomeromycetes</taxon>
        <taxon>Glomerales</taxon>
        <taxon>Glomeraceae</taxon>
        <taxon>Rhizophagus</taxon>
    </lineage>
</organism>
<reference evidence="1 3" key="1">
    <citation type="submission" date="2017-11" db="EMBL/GenBank/DDBJ databases">
        <title>The genome of Rhizophagus clarus HR1 reveals common genetic basis of auxotrophy among arbuscular mycorrhizal fungi.</title>
        <authorList>
            <person name="Kobayashi Y."/>
        </authorList>
    </citation>
    <scope>NUCLEOTIDE SEQUENCE [LARGE SCALE GENOMIC DNA]</scope>
    <source>
        <strain evidence="1 3">HR1</strain>
    </source>
</reference>
<evidence type="ECO:0000313" key="3">
    <source>
        <dbReference type="Proteomes" id="UP000247702"/>
    </source>
</evidence>
<dbReference type="Proteomes" id="UP000615446">
    <property type="component" value="Unassembled WGS sequence"/>
</dbReference>
<proteinExistence type="predicted"/>
<dbReference type="AlphaFoldDB" id="A0A2Z6Q5D3"/>
<name>A0A2Z6Q5D3_9GLOM</name>
<comment type="caution">
    <text evidence="1">The sequence shown here is derived from an EMBL/GenBank/DDBJ whole genome shotgun (WGS) entry which is preliminary data.</text>
</comment>
<dbReference type="Proteomes" id="UP000247702">
    <property type="component" value="Unassembled WGS sequence"/>
</dbReference>